<evidence type="ECO:0000313" key="10">
    <source>
        <dbReference type="EMBL" id="KKR34472.1"/>
    </source>
</evidence>
<dbReference type="SMART" id="SM00729">
    <property type="entry name" value="Elp3"/>
    <property type="match status" value="1"/>
</dbReference>
<evidence type="ECO:0000256" key="7">
    <source>
        <dbReference type="ARBA" id="ARBA00023014"/>
    </source>
</evidence>
<keyword evidence="3" id="KW-0808">Transferase</keyword>
<dbReference type="GO" id="GO:0031419">
    <property type="term" value="F:cobalamin binding"/>
    <property type="evidence" value="ECO:0007669"/>
    <property type="project" value="InterPro"/>
</dbReference>
<dbReference type="GO" id="GO:0046872">
    <property type="term" value="F:metal ion binding"/>
    <property type="evidence" value="ECO:0007669"/>
    <property type="project" value="UniProtKB-KW"/>
</dbReference>
<feature type="domain" description="Radical SAM core" evidence="9">
    <location>
        <begin position="192"/>
        <end position="432"/>
    </location>
</feature>
<dbReference type="Gene3D" id="3.40.50.280">
    <property type="entry name" value="Cobalamin-binding domain"/>
    <property type="match status" value="1"/>
</dbReference>
<dbReference type="EMBL" id="LBXR01000015">
    <property type="protein sequence ID" value="KKR34472.1"/>
    <property type="molecule type" value="Genomic_DNA"/>
</dbReference>
<comment type="cofactor">
    <cofactor evidence="1">
        <name>[4Fe-4S] cluster</name>
        <dbReference type="ChEBI" id="CHEBI:49883"/>
    </cofactor>
</comment>
<keyword evidence="4" id="KW-0949">S-adenosyl-L-methionine</keyword>
<dbReference type="InterPro" id="IPR007197">
    <property type="entry name" value="rSAM"/>
</dbReference>
<dbReference type="PROSITE" id="PS51332">
    <property type="entry name" value="B12_BINDING"/>
    <property type="match status" value="1"/>
</dbReference>
<evidence type="ECO:0000256" key="4">
    <source>
        <dbReference type="ARBA" id="ARBA00022691"/>
    </source>
</evidence>
<dbReference type="STRING" id="1619037.UT67_C0015G0004"/>
<evidence type="ECO:0000256" key="3">
    <source>
        <dbReference type="ARBA" id="ARBA00022679"/>
    </source>
</evidence>
<dbReference type="SFLD" id="SFLDG01123">
    <property type="entry name" value="methyltransferase_(Class_B)"/>
    <property type="match status" value="1"/>
</dbReference>
<reference evidence="10 11" key="1">
    <citation type="journal article" date="2015" name="Nature">
        <title>rRNA introns, odd ribosomes, and small enigmatic genomes across a large radiation of phyla.</title>
        <authorList>
            <person name="Brown C.T."/>
            <person name="Hug L.A."/>
            <person name="Thomas B.C."/>
            <person name="Sharon I."/>
            <person name="Castelle C.J."/>
            <person name="Singh A."/>
            <person name="Wilkins M.J."/>
            <person name="Williams K.H."/>
            <person name="Banfield J.F."/>
        </authorList>
    </citation>
    <scope>NUCLEOTIDE SEQUENCE [LARGE SCALE GENOMIC DNA]</scope>
</reference>
<protein>
    <submittedName>
        <fullName evidence="10">Fe-S protein, radical SAM family</fullName>
    </submittedName>
</protein>
<name>A0A0G0T9B4_9BACT</name>
<evidence type="ECO:0000256" key="5">
    <source>
        <dbReference type="ARBA" id="ARBA00022723"/>
    </source>
</evidence>
<dbReference type="GO" id="GO:0051539">
    <property type="term" value="F:4 iron, 4 sulfur cluster binding"/>
    <property type="evidence" value="ECO:0007669"/>
    <property type="project" value="UniProtKB-KW"/>
</dbReference>
<comment type="caution">
    <text evidence="10">The sequence shown here is derived from an EMBL/GenBank/DDBJ whole genome shotgun (WGS) entry which is preliminary data.</text>
</comment>
<evidence type="ECO:0000259" key="8">
    <source>
        <dbReference type="PROSITE" id="PS51332"/>
    </source>
</evidence>
<dbReference type="PANTHER" id="PTHR43409">
    <property type="entry name" value="ANAEROBIC MAGNESIUM-PROTOPORPHYRIN IX MONOMETHYL ESTER CYCLASE-RELATED"/>
    <property type="match status" value="1"/>
</dbReference>
<dbReference type="InterPro" id="IPR036724">
    <property type="entry name" value="Cobalamin-bd_sf"/>
</dbReference>
<organism evidence="10 11">
    <name type="scientific">Candidatus Magasanikbacteria bacterium GW2011_GWA2_40_10</name>
    <dbReference type="NCBI Taxonomy" id="1619037"/>
    <lineage>
        <taxon>Bacteria</taxon>
        <taxon>Candidatus Magasanikiibacteriota</taxon>
    </lineage>
</organism>
<dbReference type="InterPro" id="IPR023404">
    <property type="entry name" value="rSAM_horseshoe"/>
</dbReference>
<dbReference type="CDD" id="cd01335">
    <property type="entry name" value="Radical_SAM"/>
    <property type="match status" value="1"/>
</dbReference>
<dbReference type="SFLD" id="SFLDG01082">
    <property type="entry name" value="B12-binding_domain_containing"/>
    <property type="match status" value="1"/>
</dbReference>
<dbReference type="PROSITE" id="PS51918">
    <property type="entry name" value="RADICAL_SAM"/>
    <property type="match status" value="1"/>
</dbReference>
<dbReference type="InterPro" id="IPR058240">
    <property type="entry name" value="rSAM_sf"/>
</dbReference>
<dbReference type="Proteomes" id="UP000034855">
    <property type="component" value="Unassembled WGS sequence"/>
</dbReference>
<dbReference type="SUPFAM" id="SSF102114">
    <property type="entry name" value="Radical SAM enzymes"/>
    <property type="match status" value="1"/>
</dbReference>
<keyword evidence="6" id="KW-0408">Iron</keyword>
<dbReference type="GO" id="GO:0003824">
    <property type="term" value="F:catalytic activity"/>
    <property type="evidence" value="ECO:0007669"/>
    <property type="project" value="InterPro"/>
</dbReference>
<feature type="domain" description="B12-binding" evidence="8">
    <location>
        <begin position="6"/>
        <end position="146"/>
    </location>
</feature>
<dbReference type="AlphaFoldDB" id="A0A0G0T9B4"/>
<dbReference type="Pfam" id="PF04055">
    <property type="entry name" value="Radical_SAM"/>
    <property type="match status" value="1"/>
</dbReference>
<proteinExistence type="predicted"/>
<keyword evidence="7" id="KW-0411">Iron-sulfur</keyword>
<dbReference type="SUPFAM" id="SSF52242">
    <property type="entry name" value="Cobalamin (vitamin B12)-binding domain"/>
    <property type="match status" value="1"/>
</dbReference>
<evidence type="ECO:0000313" key="11">
    <source>
        <dbReference type="Proteomes" id="UP000034855"/>
    </source>
</evidence>
<evidence type="ECO:0000256" key="1">
    <source>
        <dbReference type="ARBA" id="ARBA00001966"/>
    </source>
</evidence>
<gene>
    <name evidence="10" type="ORF">UT67_C0015G0004</name>
</gene>
<dbReference type="Gene3D" id="3.80.30.20">
    <property type="entry name" value="tm_1862 like domain"/>
    <property type="match status" value="1"/>
</dbReference>
<evidence type="ECO:0000259" key="9">
    <source>
        <dbReference type="PROSITE" id="PS51918"/>
    </source>
</evidence>
<dbReference type="SFLD" id="SFLDS00029">
    <property type="entry name" value="Radical_SAM"/>
    <property type="match status" value="1"/>
</dbReference>
<keyword evidence="2" id="KW-0489">Methyltransferase</keyword>
<accession>A0A0G0T9B4</accession>
<dbReference type="InterPro" id="IPR006158">
    <property type="entry name" value="Cobalamin-bd"/>
</dbReference>
<dbReference type="InterPro" id="IPR051198">
    <property type="entry name" value="BchE-like"/>
</dbReference>
<sequence>METKDKNKFVLLIQPKHGSWDKIFCRLPESLLAISACPHKEGYEIKILDQRVEPDWKKKLVEYVGQKPLIVGITTLTGPSLNFALEAADIVKKTDKNTKVVFGGVHVTLLPEQSIKNDNVDIVVKGDADYTFLKLLNALEKNDNLDDIKGLYYKRGEGIIFTGEPDMIRDLDALSESPYNLVDMSKYSAVDFKGSRSVSFMTSRGCPYACKFCANATLHKSIRIGMSIPSIISKIEMLQEKYDYNIFLFLDENTSAGPAHFRELIKALNGLKRKIIWATTGIRADMIARLDDEDLKNLWDSGCRAMDIGVESGSDRVLKYINKAETKEIMGFANKKLAKYPIILKYTFIIGYPTETDEEMEETVDFYMQLSSENPNVFPMIFIYTPIVGTPLYSESLKYDFIPPVTMQEWADMDYKTWLYKYPNWIPKNKKRRLEVISISSLFCNSNVKYKLATLFSKVAFLLYHPIAKFRFKYKFFGFPVESFLSKLFF</sequence>
<dbReference type="PANTHER" id="PTHR43409:SF7">
    <property type="entry name" value="BLL1977 PROTEIN"/>
    <property type="match status" value="1"/>
</dbReference>
<keyword evidence="5" id="KW-0479">Metal-binding</keyword>
<dbReference type="Pfam" id="PF02310">
    <property type="entry name" value="B12-binding"/>
    <property type="match status" value="1"/>
</dbReference>
<dbReference type="InterPro" id="IPR006638">
    <property type="entry name" value="Elp3/MiaA/NifB-like_rSAM"/>
</dbReference>
<dbReference type="CDD" id="cd02068">
    <property type="entry name" value="radical_SAM_B12_BD"/>
    <property type="match status" value="1"/>
</dbReference>
<evidence type="ECO:0000256" key="2">
    <source>
        <dbReference type="ARBA" id="ARBA00022603"/>
    </source>
</evidence>
<dbReference type="InterPro" id="IPR034466">
    <property type="entry name" value="Methyltransferase_Class_B"/>
</dbReference>
<evidence type="ECO:0000256" key="6">
    <source>
        <dbReference type="ARBA" id="ARBA00023004"/>
    </source>
</evidence>